<dbReference type="PANTHER" id="PTHR43344:SF2">
    <property type="entry name" value="PHOSPHOSERINE PHOSPHATASE"/>
    <property type="match status" value="1"/>
</dbReference>
<name>A0ABD3BL63_9LAMI</name>
<reference evidence="8" key="1">
    <citation type="journal article" date="2024" name="IScience">
        <title>Strigolactones Initiate the Formation of Haustorium-like Structures in Castilleja.</title>
        <authorList>
            <person name="Buerger M."/>
            <person name="Peterson D."/>
            <person name="Chory J."/>
        </authorList>
    </citation>
    <scope>NUCLEOTIDE SEQUENCE [LARGE SCALE GENOMIC DNA]</scope>
</reference>
<keyword evidence="8" id="KW-1185">Reference proteome</keyword>
<keyword evidence="6" id="KW-1133">Transmembrane helix</keyword>
<dbReference type="GO" id="GO:0016787">
    <property type="term" value="F:hydrolase activity"/>
    <property type="evidence" value="ECO:0007669"/>
    <property type="project" value="UniProtKB-KW"/>
</dbReference>
<gene>
    <name evidence="7" type="ORF">CASFOL_038172</name>
</gene>
<evidence type="ECO:0000256" key="6">
    <source>
        <dbReference type="SAM" id="Phobius"/>
    </source>
</evidence>
<keyword evidence="6" id="KW-0472">Membrane</keyword>
<sequence>MLISRVEVTRASDLGHFDNALPSKVHVDDDVYLWRNANVVCFDLDSKVCLDEGIDELAECCGAGEAVAEWTARLVDSARAMNGSARFEQALAARLSLLTIAISVVVCVIKYVIGGGEGLLLEFRFKETNIIVKQ</sequence>
<keyword evidence="5" id="KW-0460">Magnesium</keyword>
<dbReference type="Proteomes" id="UP001632038">
    <property type="component" value="Unassembled WGS sequence"/>
</dbReference>
<comment type="caution">
    <text evidence="7">The sequence shown here is derived from an EMBL/GenBank/DDBJ whole genome shotgun (WGS) entry which is preliminary data.</text>
</comment>
<feature type="transmembrane region" description="Helical" evidence="6">
    <location>
        <begin position="91"/>
        <end position="113"/>
    </location>
</feature>
<protein>
    <submittedName>
        <fullName evidence="7">Uncharacterized protein</fullName>
    </submittedName>
</protein>
<evidence type="ECO:0000256" key="1">
    <source>
        <dbReference type="ARBA" id="ARBA00001946"/>
    </source>
</evidence>
<dbReference type="AlphaFoldDB" id="A0ABD3BL63"/>
<evidence type="ECO:0000313" key="7">
    <source>
        <dbReference type="EMBL" id="KAL3617851.1"/>
    </source>
</evidence>
<dbReference type="GO" id="GO:0008652">
    <property type="term" value="P:amino acid biosynthetic process"/>
    <property type="evidence" value="ECO:0007669"/>
    <property type="project" value="UniProtKB-KW"/>
</dbReference>
<dbReference type="GO" id="GO:0046872">
    <property type="term" value="F:metal ion binding"/>
    <property type="evidence" value="ECO:0007669"/>
    <property type="project" value="UniProtKB-KW"/>
</dbReference>
<evidence type="ECO:0000256" key="2">
    <source>
        <dbReference type="ARBA" id="ARBA00022605"/>
    </source>
</evidence>
<evidence type="ECO:0000256" key="4">
    <source>
        <dbReference type="ARBA" id="ARBA00022801"/>
    </source>
</evidence>
<dbReference type="InterPro" id="IPR036412">
    <property type="entry name" value="HAD-like_sf"/>
</dbReference>
<evidence type="ECO:0000256" key="3">
    <source>
        <dbReference type="ARBA" id="ARBA00022723"/>
    </source>
</evidence>
<dbReference type="Gene3D" id="1.10.150.210">
    <property type="entry name" value="Phosphoserine phosphatase, domain 2"/>
    <property type="match status" value="1"/>
</dbReference>
<keyword evidence="3" id="KW-0479">Metal-binding</keyword>
<evidence type="ECO:0000256" key="5">
    <source>
        <dbReference type="ARBA" id="ARBA00022842"/>
    </source>
</evidence>
<dbReference type="SUPFAM" id="SSF56784">
    <property type="entry name" value="HAD-like"/>
    <property type="match status" value="1"/>
</dbReference>
<keyword evidence="2" id="KW-0028">Amino-acid biosynthesis</keyword>
<evidence type="ECO:0000313" key="8">
    <source>
        <dbReference type="Proteomes" id="UP001632038"/>
    </source>
</evidence>
<dbReference type="InterPro" id="IPR050582">
    <property type="entry name" value="HAD-like_SerB"/>
</dbReference>
<dbReference type="EMBL" id="JAVIJP010000081">
    <property type="protein sequence ID" value="KAL3617851.1"/>
    <property type="molecule type" value="Genomic_DNA"/>
</dbReference>
<comment type="cofactor">
    <cofactor evidence="1">
        <name>Mg(2+)</name>
        <dbReference type="ChEBI" id="CHEBI:18420"/>
    </cofactor>
</comment>
<keyword evidence="6" id="KW-0812">Transmembrane</keyword>
<proteinExistence type="predicted"/>
<accession>A0ABD3BL63</accession>
<organism evidence="7 8">
    <name type="scientific">Castilleja foliolosa</name>
    <dbReference type="NCBI Taxonomy" id="1961234"/>
    <lineage>
        <taxon>Eukaryota</taxon>
        <taxon>Viridiplantae</taxon>
        <taxon>Streptophyta</taxon>
        <taxon>Embryophyta</taxon>
        <taxon>Tracheophyta</taxon>
        <taxon>Spermatophyta</taxon>
        <taxon>Magnoliopsida</taxon>
        <taxon>eudicotyledons</taxon>
        <taxon>Gunneridae</taxon>
        <taxon>Pentapetalae</taxon>
        <taxon>asterids</taxon>
        <taxon>lamiids</taxon>
        <taxon>Lamiales</taxon>
        <taxon>Orobanchaceae</taxon>
        <taxon>Pedicularideae</taxon>
        <taxon>Castillejinae</taxon>
        <taxon>Castilleja</taxon>
    </lineage>
</organism>
<keyword evidence="4" id="KW-0378">Hydrolase</keyword>
<dbReference type="PANTHER" id="PTHR43344">
    <property type="entry name" value="PHOSPHOSERINE PHOSPHATASE"/>
    <property type="match status" value="1"/>
</dbReference>